<evidence type="ECO:0000313" key="1">
    <source>
        <dbReference type="EMBL" id="MBK1864926.1"/>
    </source>
</evidence>
<keyword evidence="1" id="KW-0808">Transferase</keyword>
<evidence type="ECO:0000313" key="2">
    <source>
        <dbReference type="Proteomes" id="UP000616151"/>
    </source>
</evidence>
<keyword evidence="2" id="KW-1185">Reference proteome</keyword>
<organism evidence="1 2">
    <name type="scientific">Taklimakanibacter albus</name>
    <dbReference type="NCBI Taxonomy" id="2800327"/>
    <lineage>
        <taxon>Bacteria</taxon>
        <taxon>Pseudomonadati</taxon>
        <taxon>Pseudomonadota</taxon>
        <taxon>Alphaproteobacteria</taxon>
        <taxon>Hyphomicrobiales</taxon>
        <taxon>Aestuariivirgaceae</taxon>
        <taxon>Taklimakanibacter</taxon>
    </lineage>
</organism>
<comment type="caution">
    <text evidence="1">The sequence shown here is derived from an EMBL/GenBank/DDBJ whole genome shotgun (WGS) entry which is preliminary data.</text>
</comment>
<proteinExistence type="predicted"/>
<name>A0ACC5QX15_9HYPH</name>
<gene>
    <name evidence="1" type="ORF">JHL16_01045</name>
</gene>
<dbReference type="EMBL" id="JAENHL010000003">
    <property type="protein sequence ID" value="MBK1864926.1"/>
    <property type="molecule type" value="Genomic_DNA"/>
</dbReference>
<reference evidence="1" key="1">
    <citation type="submission" date="2021-01" db="EMBL/GenBank/DDBJ databases">
        <authorList>
            <person name="Sun Q."/>
        </authorList>
    </citation>
    <scope>NUCLEOTIDE SEQUENCE</scope>
    <source>
        <strain evidence="1">YIM B02566</strain>
    </source>
</reference>
<keyword evidence="1" id="KW-0032">Aminotransferase</keyword>
<protein>
    <submittedName>
        <fullName evidence="1">Aminotransferase class III-fold pyridoxal phosphate-dependent enzyme</fullName>
    </submittedName>
</protein>
<accession>A0ACC5QX15</accession>
<dbReference type="Proteomes" id="UP000616151">
    <property type="component" value="Unassembled WGS sequence"/>
</dbReference>
<sequence length="779" mass="83971">MAKDERGSAELNLTALAGRPPRISEEHAARIAREVFAREGTPRLLYGERDQNFHITAPGGQDILLKIVDGQEDPQVVDLQLSALQHVARIDPSLPVPRLIKTRNGEHLAQVEGPQGELYAVYALSFLPGEMLEGTPAAPPLLTEIGRVVARLGLALRGFFHGAAGRRIAWDPRQAASLRPHTPLIADRQMRGIVEKALDRFIALEPQLQRLRSQVIHHDCHPGNLLVDHARGKVTGLLDFGDMIHGPLLFDLAIPMAETQGVDLSPLEAATRVLAGYSSVTPLEDADYALLYDTIQARHAVTLAIHGWRTRHDPEAAAKLDAYCAINGPILAELTEIGPDKALAAFRAARLDAVETEALVKRRRAVMGRNLELSYAKPVHAVKGDGVFLWEPDGTRLLDVYNNVPSVGHAHPEVVEAVARQASQICSNTRYLHETVVAYAERITRTMPKGLDKCLFVNSGSEANDAAWRIAKAVTGNSGAIIIANAYHGISDAIAALSPYSGPLAIPSPPHVEALEPPDIYRGRFREDHPDAATAYAADADRVIAALAQRGHRPAALMIDSAHTAHGILDVPKGWLAQVAEKVRAAGGIIIADEVQPGFGRMGAAFWGFAAQGIVPDIVTMGKPMANGHPVGLAVTREDILASFTGRVDFFSTFGGNPVSAAAALATLTVIERDELQRKARETGDFFRAGIKALAQRHQMIGDVRGSGLMTGVDIVADQATRAPSAPEAKRITNRLRELGVLVGIDGPYGNVLKVRPPLPFNREHAELALAAMDRAMEI</sequence>